<comment type="caution">
    <text evidence="6">The sequence shown here is derived from an EMBL/GenBank/DDBJ whole genome shotgun (WGS) entry which is preliminary data.</text>
</comment>
<dbReference type="PANTHER" id="PTHR45228:SF8">
    <property type="entry name" value="TWO-COMPONENT RESPONSE REGULATOR-RELATED"/>
    <property type="match status" value="1"/>
</dbReference>
<dbReference type="InterPro" id="IPR011006">
    <property type="entry name" value="CheY-like_superfamily"/>
</dbReference>
<dbReference type="GO" id="GO:0000160">
    <property type="term" value="P:phosphorelay signal transduction system"/>
    <property type="evidence" value="ECO:0007669"/>
    <property type="project" value="InterPro"/>
</dbReference>
<evidence type="ECO:0000259" key="5">
    <source>
        <dbReference type="PROSITE" id="PS51832"/>
    </source>
</evidence>
<evidence type="ECO:0000313" key="6">
    <source>
        <dbReference type="EMBL" id="KKL58496.1"/>
    </source>
</evidence>
<gene>
    <name evidence="6" type="ORF">LCGC14_2224770</name>
</gene>
<accession>A0A0F9DXF0</accession>
<dbReference type="CDD" id="cd00077">
    <property type="entry name" value="HDc"/>
    <property type="match status" value="1"/>
</dbReference>
<evidence type="ECO:0008006" key="7">
    <source>
        <dbReference type="Google" id="ProtNLM"/>
    </source>
</evidence>
<dbReference type="EMBL" id="LAZR01029802">
    <property type="protein sequence ID" value="KKL58496.1"/>
    <property type="molecule type" value="Genomic_DNA"/>
</dbReference>
<dbReference type="FunFam" id="3.40.50.2300:FF:000018">
    <property type="entry name" value="DNA-binding transcriptional regulator NtrC"/>
    <property type="match status" value="1"/>
</dbReference>
<keyword evidence="3" id="KW-0804">Transcription</keyword>
<dbReference type="Pfam" id="PF13487">
    <property type="entry name" value="HD_5"/>
    <property type="match status" value="1"/>
</dbReference>
<proteinExistence type="predicted"/>
<dbReference type="Gene3D" id="3.40.50.2300">
    <property type="match status" value="1"/>
</dbReference>
<reference evidence="6" key="1">
    <citation type="journal article" date="2015" name="Nature">
        <title>Complex archaea that bridge the gap between prokaryotes and eukaryotes.</title>
        <authorList>
            <person name="Spang A."/>
            <person name="Saw J.H."/>
            <person name="Jorgensen S.L."/>
            <person name="Zaremba-Niedzwiedzka K."/>
            <person name="Martijn J."/>
            <person name="Lind A.E."/>
            <person name="van Eijk R."/>
            <person name="Schleper C."/>
            <person name="Guy L."/>
            <person name="Ettema T.J."/>
        </authorList>
    </citation>
    <scope>NUCLEOTIDE SEQUENCE</scope>
</reference>
<evidence type="ECO:0000256" key="1">
    <source>
        <dbReference type="ARBA" id="ARBA00022553"/>
    </source>
</evidence>
<dbReference type="PROSITE" id="PS51832">
    <property type="entry name" value="HD_GYP"/>
    <property type="match status" value="1"/>
</dbReference>
<dbReference type="InterPro" id="IPR052020">
    <property type="entry name" value="Cyclic_di-GMP/3'3'-cGAMP_PDE"/>
</dbReference>
<keyword evidence="1" id="KW-0597">Phosphoprotein</keyword>
<dbReference type="InterPro" id="IPR037522">
    <property type="entry name" value="HD_GYP_dom"/>
</dbReference>
<dbReference type="SUPFAM" id="SSF109604">
    <property type="entry name" value="HD-domain/PDEase-like"/>
    <property type="match status" value="1"/>
</dbReference>
<dbReference type="AlphaFoldDB" id="A0A0F9DXF0"/>
<organism evidence="6">
    <name type="scientific">marine sediment metagenome</name>
    <dbReference type="NCBI Taxonomy" id="412755"/>
    <lineage>
        <taxon>unclassified sequences</taxon>
        <taxon>metagenomes</taxon>
        <taxon>ecological metagenomes</taxon>
    </lineage>
</organism>
<protein>
    <recommendedName>
        <fullName evidence="7">Response regulatory domain-containing protein</fullName>
    </recommendedName>
</protein>
<feature type="domain" description="HD-GYP" evidence="5">
    <location>
        <begin position="154"/>
        <end position="355"/>
    </location>
</feature>
<dbReference type="SMART" id="SM00471">
    <property type="entry name" value="HDc"/>
    <property type="match status" value="1"/>
</dbReference>
<evidence type="ECO:0000256" key="3">
    <source>
        <dbReference type="ARBA" id="ARBA00023163"/>
    </source>
</evidence>
<evidence type="ECO:0000256" key="2">
    <source>
        <dbReference type="ARBA" id="ARBA00023015"/>
    </source>
</evidence>
<name>A0A0F9DXF0_9ZZZZ</name>
<keyword evidence="2" id="KW-0805">Transcription regulation</keyword>
<sequence length="368" mass="41813">MKKGITIWLVDDSKSVLSVVTEMLTNAGYLVESFLTAESALEKFYENRPHVIISDIMMPGMDGVTFLEKIFEVDREMPVILITSNPKMDFALQAIRNHAFDFILKPVDEDSLLMSVRRAVEFRELLEEQRATMKMMEEANHRNTFKLKNAFKELKDTTLETILVLTKAAEYRDQETAEHIRRIGFYSHMISIEMGLDESFAETILYASPMHDIGKIGISDGILLKKGSLSKEESESMQLHTVIGARILSEGKSKILEMAKDIALYHHEWWDRSGYPMGLKGDEIPMAARITLITDVYDALRSKRPYKESFPHDEAFKIITQGSGKTMPSHFDPDVLSAFCEIEEVFDDIFSGNNFGQTEEANANTGMP</sequence>
<dbReference type="PANTHER" id="PTHR45228">
    <property type="entry name" value="CYCLIC DI-GMP PHOSPHODIESTERASE TM_0186-RELATED"/>
    <property type="match status" value="1"/>
</dbReference>
<dbReference type="PROSITE" id="PS50110">
    <property type="entry name" value="RESPONSE_REGULATORY"/>
    <property type="match status" value="1"/>
</dbReference>
<dbReference type="InterPro" id="IPR001789">
    <property type="entry name" value="Sig_transdc_resp-reg_receiver"/>
</dbReference>
<dbReference type="Gene3D" id="1.10.3210.10">
    <property type="entry name" value="Hypothetical protein af1432"/>
    <property type="match status" value="1"/>
</dbReference>
<feature type="non-terminal residue" evidence="6">
    <location>
        <position position="368"/>
    </location>
</feature>
<dbReference type="InterPro" id="IPR003607">
    <property type="entry name" value="HD/PDEase_dom"/>
</dbReference>
<evidence type="ECO:0000259" key="4">
    <source>
        <dbReference type="PROSITE" id="PS50110"/>
    </source>
</evidence>
<feature type="domain" description="Response regulatory" evidence="4">
    <location>
        <begin position="6"/>
        <end position="120"/>
    </location>
</feature>
<dbReference type="Pfam" id="PF00072">
    <property type="entry name" value="Response_reg"/>
    <property type="match status" value="1"/>
</dbReference>
<dbReference type="SMART" id="SM00448">
    <property type="entry name" value="REC"/>
    <property type="match status" value="1"/>
</dbReference>
<dbReference type="SUPFAM" id="SSF52172">
    <property type="entry name" value="CheY-like"/>
    <property type="match status" value="1"/>
</dbReference>